<reference evidence="6 7" key="1">
    <citation type="journal article" date="2008" name="Science">
        <title>The Physcomitrella genome reveals evolutionary insights into the conquest of land by plants.</title>
        <authorList>
            <person name="Rensing S."/>
            <person name="Lang D."/>
            <person name="Zimmer A."/>
            <person name="Terry A."/>
            <person name="Salamov A."/>
            <person name="Shapiro H."/>
            <person name="Nishiyama T."/>
            <person name="Perroud P.-F."/>
            <person name="Lindquist E."/>
            <person name="Kamisugi Y."/>
            <person name="Tanahashi T."/>
            <person name="Sakakibara K."/>
            <person name="Fujita T."/>
            <person name="Oishi K."/>
            <person name="Shin-I T."/>
            <person name="Kuroki Y."/>
            <person name="Toyoda A."/>
            <person name="Suzuki Y."/>
            <person name="Hashimoto A."/>
            <person name="Yamaguchi K."/>
            <person name="Sugano A."/>
            <person name="Kohara Y."/>
            <person name="Fujiyama A."/>
            <person name="Anterola A."/>
            <person name="Aoki S."/>
            <person name="Ashton N."/>
            <person name="Barbazuk W.B."/>
            <person name="Barker E."/>
            <person name="Bennetzen J."/>
            <person name="Bezanilla M."/>
            <person name="Blankenship R."/>
            <person name="Cho S.H."/>
            <person name="Dutcher S."/>
            <person name="Estelle M."/>
            <person name="Fawcett J.A."/>
            <person name="Gundlach H."/>
            <person name="Hanada K."/>
            <person name="Heyl A."/>
            <person name="Hicks K.A."/>
            <person name="Hugh J."/>
            <person name="Lohr M."/>
            <person name="Mayer K."/>
            <person name="Melkozernov A."/>
            <person name="Murata T."/>
            <person name="Nelson D."/>
            <person name="Pils B."/>
            <person name="Prigge M."/>
            <person name="Reiss B."/>
            <person name="Renner T."/>
            <person name="Rombauts S."/>
            <person name="Rushton P."/>
            <person name="Sanderfoot A."/>
            <person name="Schween G."/>
            <person name="Shiu S.-H."/>
            <person name="Stueber K."/>
            <person name="Theodoulou F.L."/>
            <person name="Tu H."/>
            <person name="Van de Peer Y."/>
            <person name="Verrier P.J."/>
            <person name="Waters E."/>
            <person name="Wood A."/>
            <person name="Yang L."/>
            <person name="Cove D."/>
            <person name="Cuming A."/>
            <person name="Hasebe M."/>
            <person name="Lucas S."/>
            <person name="Mishler D.B."/>
            <person name="Reski R."/>
            <person name="Grigoriev I."/>
            <person name="Quatrano R.S."/>
            <person name="Boore J.L."/>
        </authorList>
    </citation>
    <scope>NUCLEOTIDE SEQUENCE [LARGE SCALE GENOMIC DNA]</scope>
    <source>
        <strain evidence="6 7">cv. Gransden 2004</strain>
    </source>
</reference>
<evidence type="ECO:0000313" key="7">
    <source>
        <dbReference type="Proteomes" id="UP000006727"/>
    </source>
</evidence>
<dbReference type="FunCoup" id="A0A7I4F764">
    <property type="interactions" value="3409"/>
</dbReference>
<name>A0A7I4F764_PHYPA</name>
<evidence type="ECO:0000259" key="5">
    <source>
        <dbReference type="PROSITE" id="PS50832"/>
    </source>
</evidence>
<accession>A0A7I4F764</accession>
<keyword evidence="7" id="KW-1185">Reference proteome</keyword>
<evidence type="ECO:0000256" key="2">
    <source>
        <dbReference type="ARBA" id="ARBA00022884"/>
    </source>
</evidence>
<dbReference type="EMBL" id="ABEU02000016">
    <property type="status" value="NOT_ANNOTATED_CDS"/>
    <property type="molecule type" value="Genomic_DNA"/>
</dbReference>
<dbReference type="InterPro" id="IPR012340">
    <property type="entry name" value="NA-bd_OB-fold"/>
</dbReference>
<dbReference type="InterPro" id="IPR001253">
    <property type="entry name" value="TIF_eIF-1A"/>
</dbReference>
<dbReference type="Proteomes" id="UP000006727">
    <property type="component" value="Chromosome 16"/>
</dbReference>
<evidence type="ECO:0000256" key="1">
    <source>
        <dbReference type="ARBA" id="ARBA00007340"/>
    </source>
</evidence>
<dbReference type="PANTHER" id="PTHR21641:SF0">
    <property type="entry name" value="RNA-BINDING PROTEIN EIF1AD-RELATED"/>
    <property type="match status" value="1"/>
</dbReference>
<feature type="domain" description="S1-like" evidence="5">
    <location>
        <begin position="134"/>
        <end position="220"/>
    </location>
</feature>
<evidence type="ECO:0000256" key="4">
    <source>
        <dbReference type="SAM" id="MobiDB-lite"/>
    </source>
</evidence>
<protein>
    <recommendedName>
        <fullName evidence="5">S1-like domain-containing protein</fullName>
    </recommendedName>
</protein>
<dbReference type="GO" id="GO:0005634">
    <property type="term" value="C:nucleus"/>
    <property type="evidence" value="ECO:0000318"/>
    <property type="project" value="GO_Central"/>
</dbReference>
<dbReference type="SMART" id="SM00652">
    <property type="entry name" value="eIF1a"/>
    <property type="match status" value="1"/>
</dbReference>
<keyword evidence="3" id="KW-0396">Initiation factor</keyword>
<dbReference type="PROSITE" id="PS50832">
    <property type="entry name" value="S1_IF1_TYPE"/>
    <property type="match status" value="1"/>
</dbReference>
<keyword evidence="3" id="KW-0648">Protein biosynthesis</keyword>
<feature type="region of interest" description="Disordered" evidence="4">
    <location>
        <begin position="248"/>
        <end position="326"/>
    </location>
</feature>
<dbReference type="AlphaFoldDB" id="A0A7I4F764"/>
<dbReference type="Gramene" id="Pp3c16_8280V3.2">
    <property type="protein sequence ID" value="Pp3c16_8280V3.2"/>
    <property type="gene ID" value="Pp3c16_8280"/>
</dbReference>
<feature type="compositionally biased region" description="Acidic residues" evidence="4">
    <location>
        <begin position="270"/>
        <end position="285"/>
    </location>
</feature>
<proteinExistence type="inferred from homology"/>
<dbReference type="InterPro" id="IPR006196">
    <property type="entry name" value="RNA-binding_domain_S1_IF1"/>
</dbReference>
<reference evidence="6 7" key="2">
    <citation type="journal article" date="2018" name="Plant J.">
        <title>The Physcomitrella patens chromosome-scale assembly reveals moss genome structure and evolution.</title>
        <authorList>
            <person name="Lang D."/>
            <person name="Ullrich K.K."/>
            <person name="Murat F."/>
            <person name="Fuchs J."/>
            <person name="Jenkins J."/>
            <person name="Haas F.B."/>
            <person name="Piednoel M."/>
            <person name="Gundlach H."/>
            <person name="Van Bel M."/>
            <person name="Meyberg R."/>
            <person name="Vives C."/>
            <person name="Morata J."/>
            <person name="Symeonidi A."/>
            <person name="Hiss M."/>
            <person name="Muchero W."/>
            <person name="Kamisugi Y."/>
            <person name="Saleh O."/>
            <person name="Blanc G."/>
            <person name="Decker E.L."/>
            <person name="van Gessel N."/>
            <person name="Grimwood J."/>
            <person name="Hayes R.D."/>
            <person name="Graham S.W."/>
            <person name="Gunter L.E."/>
            <person name="McDaniel S.F."/>
            <person name="Hoernstein S.N.W."/>
            <person name="Larsson A."/>
            <person name="Li F.W."/>
            <person name="Perroud P.F."/>
            <person name="Phillips J."/>
            <person name="Ranjan P."/>
            <person name="Rokshar D.S."/>
            <person name="Rothfels C.J."/>
            <person name="Schneider L."/>
            <person name="Shu S."/>
            <person name="Stevenson D.W."/>
            <person name="Thummler F."/>
            <person name="Tillich M."/>
            <person name="Villarreal Aguilar J.C."/>
            <person name="Widiez T."/>
            <person name="Wong G.K."/>
            <person name="Wymore A."/>
            <person name="Zhang Y."/>
            <person name="Zimmer A.D."/>
            <person name="Quatrano R.S."/>
            <person name="Mayer K.F.X."/>
            <person name="Goodstein D."/>
            <person name="Casacuberta J.M."/>
            <person name="Vandepoele K."/>
            <person name="Reski R."/>
            <person name="Cuming A.C."/>
            <person name="Tuskan G.A."/>
            <person name="Maumus F."/>
            <person name="Salse J."/>
            <person name="Schmutz J."/>
            <person name="Rensing S.A."/>
        </authorList>
    </citation>
    <scope>NUCLEOTIDE SEQUENCE [LARGE SCALE GENOMIC DNA]</scope>
    <source>
        <strain evidence="6 7">cv. Gransden 2004</strain>
    </source>
</reference>
<dbReference type="InParanoid" id="A0A7I4F764"/>
<evidence type="ECO:0000256" key="3">
    <source>
        <dbReference type="PROSITE-ProRule" id="PRU00181"/>
    </source>
</evidence>
<comment type="similarity">
    <text evidence="1">Belongs to the EIF1AD family.</text>
</comment>
<dbReference type="InterPro" id="IPR039294">
    <property type="entry name" value="EIF1AD"/>
</dbReference>
<evidence type="ECO:0000313" key="6">
    <source>
        <dbReference type="EnsemblPlants" id="Pp3c16_8280V3.2"/>
    </source>
</evidence>
<dbReference type="GO" id="GO:0003743">
    <property type="term" value="F:translation initiation factor activity"/>
    <property type="evidence" value="ECO:0007669"/>
    <property type="project" value="UniProtKB-UniRule"/>
</dbReference>
<dbReference type="SUPFAM" id="SSF50249">
    <property type="entry name" value="Nucleic acid-binding proteins"/>
    <property type="match status" value="1"/>
</dbReference>
<dbReference type="Gene3D" id="2.40.50.140">
    <property type="entry name" value="Nucleic acid-binding proteins"/>
    <property type="match status" value="1"/>
</dbReference>
<dbReference type="Pfam" id="PF01176">
    <property type="entry name" value="eIF-1a"/>
    <property type="match status" value="1"/>
</dbReference>
<dbReference type="GO" id="GO:0003723">
    <property type="term" value="F:RNA binding"/>
    <property type="evidence" value="ECO:0007669"/>
    <property type="project" value="UniProtKB-KW"/>
</dbReference>
<feature type="compositionally biased region" description="Acidic residues" evidence="4">
    <location>
        <begin position="305"/>
        <end position="317"/>
    </location>
</feature>
<dbReference type="EnsemblPlants" id="Pp3c16_8280V3.2">
    <property type="protein sequence ID" value="Pp3c16_8280V3.2"/>
    <property type="gene ID" value="Pp3c16_8280"/>
</dbReference>
<reference evidence="6" key="3">
    <citation type="submission" date="2020-12" db="UniProtKB">
        <authorList>
            <consortium name="EnsemblPlants"/>
        </authorList>
    </citation>
    <scope>IDENTIFICATION</scope>
</reference>
<keyword evidence="2" id="KW-0694">RNA-binding</keyword>
<organism evidence="6 7">
    <name type="scientific">Physcomitrium patens</name>
    <name type="common">Spreading-leaved earth moss</name>
    <name type="synonym">Physcomitrella patens</name>
    <dbReference type="NCBI Taxonomy" id="3218"/>
    <lineage>
        <taxon>Eukaryota</taxon>
        <taxon>Viridiplantae</taxon>
        <taxon>Streptophyta</taxon>
        <taxon>Embryophyta</taxon>
        <taxon>Bryophyta</taxon>
        <taxon>Bryophytina</taxon>
        <taxon>Bryopsida</taxon>
        <taxon>Funariidae</taxon>
        <taxon>Funariales</taxon>
        <taxon>Funariaceae</taxon>
        <taxon>Physcomitrium</taxon>
    </lineage>
</organism>
<sequence length="326" mass="35608">MSSTTLVLICSVFKLRKILSYPTYLLNVRLELTLAATAPPRRVQGRKCAQAVPRKRAIAKKRTLPDAFKCFRRPCEGSKRGGSRVDGIRRLNERRSASGPVSPSWRVGFISVDEAWSMTANSGLLTRTEEMKAGRKNLKRDALLNGVEEPTAGHVLMRVVGLRGGNIVEAENAAGENTLCLLPAKFQKTIWVKTGTIVIVDEADREKAIEAGSKVTGTVTRVLLEDQARALRKSVSWWPESFKDERVASKDAKGESAVVSKAKDVGGDGDGGESGEESCESDDDGLPPLEANLNRKHAMSTYEYVDSDDSSEEEDSGLESTKRTHS</sequence>
<dbReference type="PANTHER" id="PTHR21641">
    <property type="entry name" value="TRANSLATION INITIATION FACTOR-RELATED"/>
    <property type="match status" value="1"/>
</dbReference>